<dbReference type="SUPFAM" id="SSF141371">
    <property type="entry name" value="PilZ domain-like"/>
    <property type="match status" value="1"/>
</dbReference>
<evidence type="ECO:0000313" key="3">
    <source>
        <dbReference type="Proteomes" id="UP000254771"/>
    </source>
</evidence>
<feature type="domain" description="PilZ" evidence="1">
    <location>
        <begin position="2"/>
        <end position="88"/>
    </location>
</feature>
<protein>
    <submittedName>
        <fullName evidence="2">Pilus assembly protein PilZ</fullName>
    </submittedName>
</protein>
<name>A0A370DAU7_9GAMM</name>
<accession>A0A370DAU7</accession>
<dbReference type="Pfam" id="PF07238">
    <property type="entry name" value="PilZ"/>
    <property type="match status" value="1"/>
</dbReference>
<reference evidence="2 3" key="1">
    <citation type="journal article" date="2018" name="ISME J.">
        <title>Endosymbiont genomes yield clues of tubeworm success.</title>
        <authorList>
            <person name="Li Y."/>
            <person name="Liles M.R."/>
            <person name="Halanych K.M."/>
        </authorList>
    </citation>
    <scope>NUCLEOTIDE SEQUENCE [LARGE SCALE GENOMIC DNA]</scope>
    <source>
        <strain evidence="2">A1462</strain>
    </source>
</reference>
<evidence type="ECO:0000313" key="2">
    <source>
        <dbReference type="EMBL" id="RDH82019.1"/>
    </source>
</evidence>
<dbReference type="InterPro" id="IPR009875">
    <property type="entry name" value="PilZ_domain"/>
</dbReference>
<organism evidence="2 3">
    <name type="scientific">endosymbiont of Escarpia spicata</name>
    <dbReference type="NCBI Taxonomy" id="2200908"/>
    <lineage>
        <taxon>Bacteria</taxon>
        <taxon>Pseudomonadati</taxon>
        <taxon>Pseudomonadota</taxon>
        <taxon>Gammaproteobacteria</taxon>
        <taxon>sulfur-oxidizing symbionts</taxon>
    </lineage>
</organism>
<keyword evidence="3" id="KW-1185">Reference proteome</keyword>
<proteinExistence type="predicted"/>
<sequence>MRHFIRHPSDIPIDFDLGEIVADNHDCLKNISDGGLCFIANQWIAPGTIIHVAISITPPEFHASGITVWCKALEECYEVGVRFDDAGDEFALRMVEQVCHIEQYKQDVLKKEGRRLTGEQAAIEWIERYAAAFPR</sequence>
<dbReference type="EMBL" id="QFXE01000021">
    <property type="protein sequence ID" value="RDH82019.1"/>
    <property type="molecule type" value="Genomic_DNA"/>
</dbReference>
<dbReference type="Gene3D" id="2.40.10.220">
    <property type="entry name" value="predicted glycosyltransferase like domains"/>
    <property type="match status" value="1"/>
</dbReference>
<comment type="caution">
    <text evidence="2">The sequence shown here is derived from an EMBL/GenBank/DDBJ whole genome shotgun (WGS) entry which is preliminary data.</text>
</comment>
<evidence type="ECO:0000259" key="1">
    <source>
        <dbReference type="Pfam" id="PF07238"/>
    </source>
</evidence>
<gene>
    <name evidence="2" type="ORF">DIZ78_16425</name>
</gene>
<dbReference type="AlphaFoldDB" id="A0A370DAU7"/>
<dbReference type="GO" id="GO:0035438">
    <property type="term" value="F:cyclic-di-GMP binding"/>
    <property type="evidence" value="ECO:0007669"/>
    <property type="project" value="InterPro"/>
</dbReference>
<dbReference type="Proteomes" id="UP000254771">
    <property type="component" value="Unassembled WGS sequence"/>
</dbReference>